<dbReference type="PANTHER" id="PTHR12655">
    <property type="entry name" value="ACYL-COA THIOESTERASE"/>
    <property type="match status" value="1"/>
</dbReference>
<evidence type="ECO:0000313" key="6">
    <source>
        <dbReference type="EMBL" id="QTD49584.1"/>
    </source>
</evidence>
<keyword evidence="1" id="KW-0677">Repeat</keyword>
<dbReference type="InterPro" id="IPR033120">
    <property type="entry name" value="HOTDOG_ACOT"/>
</dbReference>
<dbReference type="GO" id="GO:0047617">
    <property type="term" value="F:fatty acyl-CoA hydrolase activity"/>
    <property type="evidence" value="ECO:0007669"/>
    <property type="project" value="TreeGrafter"/>
</dbReference>
<evidence type="ECO:0000256" key="2">
    <source>
        <dbReference type="ARBA" id="ARBA00022801"/>
    </source>
</evidence>
<proteinExistence type="predicted"/>
<keyword evidence="2 4" id="KW-0378">Hydrolase</keyword>
<evidence type="ECO:0000256" key="1">
    <source>
        <dbReference type="ARBA" id="ARBA00022737"/>
    </source>
</evidence>
<dbReference type="PROSITE" id="PS51770">
    <property type="entry name" value="HOTDOG_ACOT"/>
    <property type="match status" value="2"/>
</dbReference>
<organism evidence="6 7">
    <name type="scientific">Sulfidibacter corallicola</name>
    <dbReference type="NCBI Taxonomy" id="2818388"/>
    <lineage>
        <taxon>Bacteria</taxon>
        <taxon>Pseudomonadati</taxon>
        <taxon>Acidobacteriota</taxon>
        <taxon>Holophagae</taxon>
        <taxon>Acanthopleuribacterales</taxon>
        <taxon>Acanthopleuribacteraceae</taxon>
        <taxon>Sulfidibacter</taxon>
    </lineage>
</organism>
<reference evidence="6" key="1">
    <citation type="submission" date="2021-03" db="EMBL/GenBank/DDBJ databases">
        <title>Acanthopleuribacteraceae sp. M133.</title>
        <authorList>
            <person name="Wang G."/>
        </authorList>
    </citation>
    <scope>NUCLEOTIDE SEQUENCE</scope>
    <source>
        <strain evidence="6">M133</strain>
    </source>
</reference>
<dbReference type="GO" id="GO:0006637">
    <property type="term" value="P:acyl-CoA metabolic process"/>
    <property type="evidence" value="ECO:0007669"/>
    <property type="project" value="TreeGrafter"/>
</dbReference>
<evidence type="ECO:0000256" key="4">
    <source>
        <dbReference type="PROSITE-ProRule" id="PRU01106"/>
    </source>
</evidence>
<feature type="domain" description="HotDog ACOT-type" evidence="5">
    <location>
        <begin position="10"/>
        <end position="131"/>
    </location>
</feature>
<dbReference type="SUPFAM" id="SSF54637">
    <property type="entry name" value="Thioesterase/thiol ester dehydrase-isomerase"/>
    <property type="match status" value="2"/>
</dbReference>
<name>A0A8A4TK55_SULCO</name>
<protein>
    <recommendedName>
        <fullName evidence="5">HotDog ACOT-type domain-containing protein</fullName>
    </recommendedName>
</protein>
<dbReference type="AlphaFoldDB" id="A0A8A4TK55"/>
<sequence>MTDLPPKRPNDSRFEKRFLFGSDPGLREKYINFHGDLRFGMLMEEMDSAAGVIAYDHTDGFDKDLTIVTAACDRIDLLCPLQSDRDLRILGQVNFVGRSSMEVGLRMESKTPNGWELVSRAYFIMVARKDEHAFQVNPLQQETEEDHRRQEEGKARAELRKRSARAHYLRTPPSAEEGALLHELFIETRGGTSEGIPMAATQRQTTILMHPQNRNIHHKVFGGYIMRMCFETAWAIAHLFCRRRPLFIAVDHFDFFKPVEIGSIVSFNGLVTYTGHTSFLVEVTVEVMHPMTGATEVTNVSYFTFVAADEQRRPTPVPKIIPHSYEEGLKYLDGGRRYKAGKDIKARQVEVD</sequence>
<dbReference type="PANTHER" id="PTHR12655:SF0">
    <property type="entry name" value="ACYL-COENZYME A THIOESTERASE 9, MITOCHONDRIAL"/>
    <property type="match status" value="1"/>
</dbReference>
<dbReference type="InterPro" id="IPR029069">
    <property type="entry name" value="HotDog_dom_sf"/>
</dbReference>
<keyword evidence="3" id="KW-0809">Transit peptide</keyword>
<evidence type="ECO:0000256" key="3">
    <source>
        <dbReference type="ARBA" id="ARBA00022946"/>
    </source>
</evidence>
<dbReference type="KEGG" id="scor:J3U87_28690"/>
<gene>
    <name evidence="6" type="ORF">J3U87_28690</name>
</gene>
<dbReference type="InterPro" id="IPR006683">
    <property type="entry name" value="Thioestr_dom"/>
</dbReference>
<dbReference type="RefSeq" id="WP_237379215.1">
    <property type="nucleotide sequence ID" value="NZ_CP071793.1"/>
</dbReference>
<keyword evidence="7" id="KW-1185">Reference proteome</keyword>
<evidence type="ECO:0000259" key="5">
    <source>
        <dbReference type="PROSITE" id="PS51770"/>
    </source>
</evidence>
<dbReference type="Proteomes" id="UP000663929">
    <property type="component" value="Chromosome"/>
</dbReference>
<dbReference type="CDD" id="cd03442">
    <property type="entry name" value="BFIT_BACH"/>
    <property type="match status" value="2"/>
</dbReference>
<dbReference type="Gene3D" id="3.10.129.10">
    <property type="entry name" value="Hotdog Thioesterase"/>
    <property type="match status" value="2"/>
</dbReference>
<feature type="domain" description="HotDog ACOT-type" evidence="5">
    <location>
        <begin position="199"/>
        <end position="311"/>
    </location>
</feature>
<dbReference type="Pfam" id="PF03061">
    <property type="entry name" value="4HBT"/>
    <property type="match status" value="2"/>
</dbReference>
<accession>A0A8A4TK55</accession>
<evidence type="ECO:0000313" key="7">
    <source>
        <dbReference type="Proteomes" id="UP000663929"/>
    </source>
</evidence>
<dbReference type="EMBL" id="CP071793">
    <property type="protein sequence ID" value="QTD49584.1"/>
    <property type="molecule type" value="Genomic_DNA"/>
</dbReference>